<proteinExistence type="predicted"/>
<dbReference type="InParanoid" id="C5KWK2"/>
<evidence type="ECO:0000313" key="3">
    <source>
        <dbReference type="Proteomes" id="UP000007800"/>
    </source>
</evidence>
<gene>
    <name evidence="2" type="ORF">Pmar_PMAR020056</name>
</gene>
<feature type="non-terminal residue" evidence="2">
    <location>
        <position position="1"/>
    </location>
</feature>
<keyword evidence="1" id="KW-0175">Coiled coil</keyword>
<sequence>AKLRDAGKNCKIFQQKVDALFESVANYRRRRDTAIEEVGIKRSQLAKTEEKIARLVRRIKALESDKVHKEELASHLERQLGVVNGEFRDLVSDLRESTRKALGGIKAARSRYTTATLAMERGYDCGVGST</sequence>
<dbReference type="OrthoDB" id="443155at2759"/>
<feature type="coiled-coil region" evidence="1">
    <location>
        <begin position="45"/>
        <end position="79"/>
    </location>
</feature>
<dbReference type="OMA" id="NCKIFQQ"/>
<dbReference type="RefSeq" id="XP_002779282.1">
    <property type="nucleotide sequence ID" value="XM_002779236.1"/>
</dbReference>
<name>C5KWK2_PERM5</name>
<keyword evidence="3" id="KW-1185">Reference proteome</keyword>
<organism evidence="3">
    <name type="scientific">Perkinsus marinus (strain ATCC 50983 / TXsc)</name>
    <dbReference type="NCBI Taxonomy" id="423536"/>
    <lineage>
        <taxon>Eukaryota</taxon>
        <taxon>Sar</taxon>
        <taxon>Alveolata</taxon>
        <taxon>Perkinsozoa</taxon>
        <taxon>Perkinsea</taxon>
        <taxon>Perkinsida</taxon>
        <taxon>Perkinsidae</taxon>
        <taxon>Perkinsus</taxon>
    </lineage>
</organism>
<reference evidence="2 3" key="1">
    <citation type="submission" date="2008-07" db="EMBL/GenBank/DDBJ databases">
        <authorList>
            <person name="El-Sayed N."/>
            <person name="Caler E."/>
            <person name="Inman J."/>
            <person name="Amedeo P."/>
            <person name="Hass B."/>
            <person name="Wortman J."/>
        </authorList>
    </citation>
    <scope>NUCLEOTIDE SEQUENCE [LARGE SCALE GENOMIC DNA]</scope>
    <source>
        <strain evidence="3">ATCC 50983 / TXsc</strain>
    </source>
</reference>
<dbReference type="SUPFAM" id="SSF57997">
    <property type="entry name" value="Tropomyosin"/>
    <property type="match status" value="1"/>
</dbReference>
<protein>
    <submittedName>
        <fullName evidence="2">Uncharacterized protein</fullName>
    </submittedName>
</protein>
<evidence type="ECO:0000313" key="2">
    <source>
        <dbReference type="EMBL" id="EER11077.1"/>
    </source>
</evidence>
<dbReference type="EMBL" id="GG677039">
    <property type="protein sequence ID" value="EER11077.1"/>
    <property type="molecule type" value="Genomic_DNA"/>
</dbReference>
<dbReference type="Proteomes" id="UP000007800">
    <property type="component" value="Unassembled WGS sequence"/>
</dbReference>
<accession>C5KWK2</accession>
<dbReference type="GeneID" id="9056458"/>
<dbReference type="AlphaFoldDB" id="C5KWK2"/>
<feature type="non-terminal residue" evidence="2">
    <location>
        <position position="130"/>
    </location>
</feature>
<evidence type="ECO:0000256" key="1">
    <source>
        <dbReference type="SAM" id="Coils"/>
    </source>
</evidence>